<gene>
    <name evidence="2" type="ORF">MAR_009390</name>
</gene>
<evidence type="ECO:0008006" key="4">
    <source>
        <dbReference type="Google" id="ProtNLM"/>
    </source>
</evidence>
<reference evidence="2" key="1">
    <citation type="submission" date="2022-11" db="EMBL/GenBank/DDBJ databases">
        <title>Centuries of genome instability and evolution in soft-shell clam transmissible cancer (bioRxiv).</title>
        <authorList>
            <person name="Hart S.F.M."/>
            <person name="Yonemitsu M.A."/>
            <person name="Giersch R.M."/>
            <person name="Beal B.F."/>
            <person name="Arriagada G."/>
            <person name="Davis B.W."/>
            <person name="Ostrander E.A."/>
            <person name="Goff S.P."/>
            <person name="Metzger M.J."/>
        </authorList>
    </citation>
    <scope>NUCLEOTIDE SEQUENCE</scope>
    <source>
        <strain evidence="2">MELC-2E11</strain>
        <tissue evidence="2">Siphon/mantle</tissue>
    </source>
</reference>
<proteinExistence type="predicted"/>
<feature type="region of interest" description="Disordered" evidence="1">
    <location>
        <begin position="165"/>
        <end position="202"/>
    </location>
</feature>
<feature type="compositionally biased region" description="Polar residues" evidence="1">
    <location>
        <begin position="191"/>
        <end position="202"/>
    </location>
</feature>
<evidence type="ECO:0000313" key="2">
    <source>
        <dbReference type="EMBL" id="WAR02832.1"/>
    </source>
</evidence>
<feature type="compositionally biased region" description="Basic and acidic residues" evidence="1">
    <location>
        <begin position="176"/>
        <end position="190"/>
    </location>
</feature>
<protein>
    <recommendedName>
        <fullName evidence="4">DDE Tnp4 domain-containing protein</fullName>
    </recommendedName>
</protein>
<evidence type="ECO:0000256" key="1">
    <source>
        <dbReference type="SAM" id="MobiDB-lite"/>
    </source>
</evidence>
<sequence length="288" mass="31571">MSSGISLHGIVKQSSSFSSQALGSSPCFSRWSLRAWVLMYDTAGPADLVRRWLGGGPGRELSRVSSALLSFPSLGSSAYTYSSILSAVSATPVMALNPNCVADFVIGNPNVERSKMNITACPLEKIFHSLDVGMLKSVEDQYVFGIGAMRHLCIGSHCITSQEKLEQEDIAEAESTETKEENGSSQKAEENVNQNATESTAFADTSVPRQRRFLFRGSMMLCPDGLDLQMMQRHLELNDVGMLLGDSGYPLRHYLMTPVLRPLGRQQTAYNVAHARGRVVVELLKSRF</sequence>
<accession>A0ABY7E1Z6</accession>
<feature type="compositionally biased region" description="Acidic residues" evidence="1">
    <location>
        <begin position="166"/>
        <end position="175"/>
    </location>
</feature>
<evidence type="ECO:0000313" key="3">
    <source>
        <dbReference type="Proteomes" id="UP001164746"/>
    </source>
</evidence>
<dbReference type="Proteomes" id="UP001164746">
    <property type="component" value="Chromosome 4"/>
</dbReference>
<organism evidence="2 3">
    <name type="scientific">Mya arenaria</name>
    <name type="common">Soft-shell clam</name>
    <dbReference type="NCBI Taxonomy" id="6604"/>
    <lineage>
        <taxon>Eukaryota</taxon>
        <taxon>Metazoa</taxon>
        <taxon>Spiralia</taxon>
        <taxon>Lophotrochozoa</taxon>
        <taxon>Mollusca</taxon>
        <taxon>Bivalvia</taxon>
        <taxon>Autobranchia</taxon>
        <taxon>Heteroconchia</taxon>
        <taxon>Euheterodonta</taxon>
        <taxon>Imparidentia</taxon>
        <taxon>Neoheterodontei</taxon>
        <taxon>Myida</taxon>
        <taxon>Myoidea</taxon>
        <taxon>Myidae</taxon>
        <taxon>Mya</taxon>
    </lineage>
</organism>
<feature type="non-terminal residue" evidence="2">
    <location>
        <position position="288"/>
    </location>
</feature>
<keyword evidence="3" id="KW-1185">Reference proteome</keyword>
<dbReference type="EMBL" id="CP111015">
    <property type="protein sequence ID" value="WAR02832.1"/>
    <property type="molecule type" value="Genomic_DNA"/>
</dbReference>
<name>A0ABY7E1Z6_MYAAR</name>